<dbReference type="Pfam" id="PF02758">
    <property type="entry name" value="PYRIN"/>
    <property type="match status" value="1"/>
</dbReference>
<dbReference type="GO" id="GO:0032991">
    <property type="term" value="C:protein-containing complex"/>
    <property type="evidence" value="ECO:0007669"/>
    <property type="project" value="UniProtKB-ARBA"/>
</dbReference>
<name>A0A8C0XIY0_CASCN</name>
<dbReference type="Gene3D" id="1.10.533.10">
    <property type="entry name" value="Death Domain, Fas"/>
    <property type="match status" value="1"/>
</dbReference>
<evidence type="ECO:0000256" key="3">
    <source>
        <dbReference type="ARBA" id="ARBA00022553"/>
    </source>
</evidence>
<dbReference type="FunFam" id="1.10.533.10:FF:000053">
    <property type="entry name" value="Apoptosis-associated speck-like protein containing a CARD"/>
    <property type="match status" value="1"/>
</dbReference>
<dbReference type="GO" id="GO:1902531">
    <property type="term" value="P:regulation of intracellular signal transduction"/>
    <property type="evidence" value="ECO:0007669"/>
    <property type="project" value="UniProtKB-ARBA"/>
</dbReference>
<sequence>MGRKRDAILEVLEELTSDELKKFKLKLTAMPLREGFRHLPRGALGPLDPVDLTDKLVSFYCEDYGAEVTAAVLTDMGMQEQAAAGISFNHSEAGILALDPNPPPHQGSKSLSHPPPGFFLGSSLHTSGQPSLRLRAGSMRVAGFGQPTWPLSWSFSIHCLWKHHHPTLRVLLHQSPRPFLI</sequence>
<dbReference type="SMART" id="SM01289">
    <property type="entry name" value="PYRIN"/>
    <property type="match status" value="1"/>
</dbReference>
<dbReference type="PROSITE" id="PS50824">
    <property type="entry name" value="DAPIN"/>
    <property type="match status" value="1"/>
</dbReference>
<proteinExistence type="predicted"/>
<dbReference type="CDD" id="cd08321">
    <property type="entry name" value="Pyrin_ASC-like"/>
    <property type="match status" value="1"/>
</dbReference>
<dbReference type="GO" id="GO:0005829">
    <property type="term" value="C:cytosol"/>
    <property type="evidence" value="ECO:0007669"/>
    <property type="project" value="UniProtKB-ARBA"/>
</dbReference>
<accession>A0A8C0XIY0</accession>
<dbReference type="InterPro" id="IPR011029">
    <property type="entry name" value="DEATH-like_dom_sf"/>
</dbReference>
<dbReference type="GO" id="GO:0051707">
    <property type="term" value="P:response to other organism"/>
    <property type="evidence" value="ECO:0007669"/>
    <property type="project" value="UniProtKB-ARBA"/>
</dbReference>
<dbReference type="SUPFAM" id="SSF47986">
    <property type="entry name" value="DEATH domain"/>
    <property type="match status" value="1"/>
</dbReference>
<evidence type="ECO:0000313" key="5">
    <source>
        <dbReference type="Ensembl" id="ENSCCNP00000029313.1"/>
    </source>
</evidence>
<evidence type="ECO:0000256" key="1">
    <source>
        <dbReference type="ARBA" id="ARBA00004496"/>
    </source>
</evidence>
<feature type="domain" description="Pyrin" evidence="4">
    <location>
        <begin position="1"/>
        <end position="92"/>
    </location>
</feature>
<comment type="subcellular location">
    <subcellularLocation>
        <location evidence="1">Cytoplasm</location>
    </subcellularLocation>
</comment>
<evidence type="ECO:0000259" key="4">
    <source>
        <dbReference type="PROSITE" id="PS50824"/>
    </source>
</evidence>
<dbReference type="GO" id="GO:0006952">
    <property type="term" value="P:defense response"/>
    <property type="evidence" value="ECO:0007669"/>
    <property type="project" value="UniProtKB-ARBA"/>
</dbReference>
<dbReference type="GO" id="GO:0005634">
    <property type="term" value="C:nucleus"/>
    <property type="evidence" value="ECO:0007669"/>
    <property type="project" value="UniProtKB-ARBA"/>
</dbReference>
<dbReference type="GO" id="GO:0032731">
    <property type="term" value="P:positive regulation of interleukin-1 beta production"/>
    <property type="evidence" value="ECO:0007669"/>
    <property type="project" value="UniProtKB-ARBA"/>
</dbReference>
<protein>
    <recommendedName>
        <fullName evidence="4">Pyrin domain-containing protein</fullName>
    </recommendedName>
</protein>
<dbReference type="GO" id="GO:0002376">
    <property type="term" value="P:immune system process"/>
    <property type="evidence" value="ECO:0007669"/>
    <property type="project" value="UniProtKB-ARBA"/>
</dbReference>
<dbReference type="AlphaFoldDB" id="A0A8C0XIY0"/>
<keyword evidence="3" id="KW-0597">Phosphoprotein</keyword>
<organism evidence="5">
    <name type="scientific">Castor canadensis</name>
    <name type="common">American beaver</name>
    <dbReference type="NCBI Taxonomy" id="51338"/>
    <lineage>
        <taxon>Eukaryota</taxon>
        <taxon>Metazoa</taxon>
        <taxon>Chordata</taxon>
        <taxon>Craniata</taxon>
        <taxon>Vertebrata</taxon>
        <taxon>Euteleostomi</taxon>
        <taxon>Mammalia</taxon>
        <taxon>Eutheria</taxon>
        <taxon>Euarchontoglires</taxon>
        <taxon>Glires</taxon>
        <taxon>Rodentia</taxon>
        <taxon>Castorimorpha</taxon>
        <taxon>Castoridae</taxon>
        <taxon>Castor</taxon>
    </lineage>
</organism>
<keyword evidence="2" id="KW-0963">Cytoplasm</keyword>
<dbReference type="InterPro" id="IPR004020">
    <property type="entry name" value="DAPIN"/>
</dbReference>
<evidence type="ECO:0000256" key="2">
    <source>
        <dbReference type="ARBA" id="ARBA00022490"/>
    </source>
</evidence>
<reference evidence="5" key="1">
    <citation type="submission" date="2023-09" db="UniProtKB">
        <authorList>
            <consortium name="Ensembl"/>
        </authorList>
    </citation>
    <scope>IDENTIFICATION</scope>
</reference>
<dbReference type="Ensembl" id="ENSCCNT00000036948.1">
    <property type="protein sequence ID" value="ENSCCNP00000029313.1"/>
    <property type="gene ID" value="ENSCCNG00000028099.1"/>
</dbReference>